<dbReference type="EMBL" id="JAGFBS010000049">
    <property type="protein sequence ID" value="KAG6370505.1"/>
    <property type="molecule type" value="Genomic_DNA"/>
</dbReference>
<dbReference type="Pfam" id="PF00063">
    <property type="entry name" value="Myosin_head"/>
    <property type="match status" value="2"/>
</dbReference>
<dbReference type="GO" id="GO:0051015">
    <property type="term" value="F:actin filament binding"/>
    <property type="evidence" value="ECO:0007669"/>
    <property type="project" value="TreeGrafter"/>
</dbReference>
<dbReference type="SUPFAM" id="SSF52540">
    <property type="entry name" value="P-loop containing nucleoside triphosphate hydrolases"/>
    <property type="match status" value="1"/>
</dbReference>
<dbReference type="Gene3D" id="1.20.120.720">
    <property type="entry name" value="Myosin VI head, motor domain, U50 subdomain"/>
    <property type="match status" value="1"/>
</dbReference>
<evidence type="ECO:0000256" key="1">
    <source>
        <dbReference type="ARBA" id="ARBA00022741"/>
    </source>
</evidence>
<dbReference type="PANTHER" id="PTHR13140:SF550">
    <property type="entry name" value="MYOSIN-IIIB ISOFORM X1"/>
    <property type="match status" value="1"/>
</dbReference>
<sequence>MSPPSSSQTSTLLLPFSRPPAATTSLPAHFPPSHSSSFTVPSSSRLPTTHEASLSVISDDVIVTCLRERFMSDTIYNIGSSALVAVNPHKYVTFNADSLLGYMIREQDPSLLTSFSSLTAYYCTRRITQDQRFTSNIIYTNIGSSALVTINPHRRTTQDQSLIMSGEAGSGKSETQRLAIKTLLELSVSNPGKKGSKLATQVPAAEFIIESFGNARTLFNPNASRFGKYTELQFTDKGRLCGIKSLDYYLERNRVAAVPSGERYFHIFYYLMAGASVEERHHLHLADKTQYRYLGHHAGASTRANGVCDNDANRFEQLKMALNHSPSSCRLECGCSRHRVTEFLGVQPSTLETTLAYKMKLVKRELCTVFLDTDGASNNRDDLAKTLYSLLFTWLNEHINQRLCHDDFDTFIGLFDLPGPQNMTSCPNSLDQFCINFANERLQNFVQKCIFESHIDEYRTEGISRFFPSVPYFDNAECVRLLQNKPGGLIHIMDDQARQSHKNTDLTMVEAFGKRWGNHSSFKRNLDSLNPDFVSLLHGSLAGASDGAEGAGSANPFVKGLFLAKAIATQAHPKNEDTIVSAQQPVKPMHTRRRVARAQSSGWQRSARIALLKNKNGRMTVRQIPPLV</sequence>
<feature type="domain" description="Myosin motor" evidence="7">
    <location>
        <begin position="1"/>
        <end position="533"/>
    </location>
</feature>
<evidence type="ECO:0000313" key="9">
    <source>
        <dbReference type="Proteomes" id="UP000683000"/>
    </source>
</evidence>
<dbReference type="Proteomes" id="UP000683000">
    <property type="component" value="Unassembled WGS sequence"/>
</dbReference>
<evidence type="ECO:0000256" key="6">
    <source>
        <dbReference type="PROSITE-ProRule" id="PRU00782"/>
    </source>
</evidence>
<protein>
    <submittedName>
        <fullName evidence="8">P-loop containing nucleoside triphosphate hydrolase protein</fullName>
    </submittedName>
</protein>
<dbReference type="AlphaFoldDB" id="A0A8I3A5D8"/>
<dbReference type="InterPro" id="IPR027417">
    <property type="entry name" value="P-loop_NTPase"/>
</dbReference>
<dbReference type="OrthoDB" id="370884at2759"/>
<comment type="caution">
    <text evidence="8">The sequence shown here is derived from an EMBL/GenBank/DDBJ whole genome shotgun (WGS) entry which is preliminary data.</text>
</comment>
<dbReference type="PANTHER" id="PTHR13140">
    <property type="entry name" value="MYOSIN"/>
    <property type="match status" value="1"/>
</dbReference>
<comment type="caution">
    <text evidence="6">Lacks conserved residue(s) required for the propagation of feature annotation.</text>
</comment>
<accession>A0A8I3A5D8</accession>
<keyword evidence="3 6" id="KW-0518">Myosin</keyword>
<keyword evidence="2 6" id="KW-0067">ATP-binding</keyword>
<evidence type="ECO:0000256" key="3">
    <source>
        <dbReference type="ARBA" id="ARBA00023123"/>
    </source>
</evidence>
<dbReference type="GO" id="GO:0016459">
    <property type="term" value="C:myosin complex"/>
    <property type="evidence" value="ECO:0007669"/>
    <property type="project" value="UniProtKB-KW"/>
</dbReference>
<dbReference type="InterPro" id="IPR001609">
    <property type="entry name" value="Myosin_head_motor_dom-like"/>
</dbReference>
<evidence type="ECO:0000256" key="2">
    <source>
        <dbReference type="ARBA" id="ARBA00022840"/>
    </source>
</evidence>
<dbReference type="PRINTS" id="PR00193">
    <property type="entry name" value="MYOSINHEAVY"/>
</dbReference>
<keyword evidence="4 6" id="KW-0505">Motor protein</keyword>
<gene>
    <name evidence="8" type="ORF">JVT61DRAFT_11434</name>
</gene>
<evidence type="ECO:0000313" key="8">
    <source>
        <dbReference type="EMBL" id="KAG6370505.1"/>
    </source>
</evidence>
<proteinExistence type="inferred from homology"/>
<dbReference type="GO" id="GO:0016787">
    <property type="term" value="F:hydrolase activity"/>
    <property type="evidence" value="ECO:0007669"/>
    <property type="project" value="UniProtKB-KW"/>
</dbReference>
<evidence type="ECO:0000256" key="4">
    <source>
        <dbReference type="ARBA" id="ARBA00023175"/>
    </source>
</evidence>
<dbReference type="GO" id="GO:0005524">
    <property type="term" value="F:ATP binding"/>
    <property type="evidence" value="ECO:0007669"/>
    <property type="project" value="UniProtKB-UniRule"/>
</dbReference>
<evidence type="ECO:0000259" key="7">
    <source>
        <dbReference type="PROSITE" id="PS51456"/>
    </source>
</evidence>
<dbReference type="GO" id="GO:0007015">
    <property type="term" value="P:actin filament organization"/>
    <property type="evidence" value="ECO:0007669"/>
    <property type="project" value="TreeGrafter"/>
</dbReference>
<dbReference type="PROSITE" id="PS51456">
    <property type="entry name" value="MYOSIN_MOTOR"/>
    <property type="match status" value="1"/>
</dbReference>
<dbReference type="InterPro" id="IPR036961">
    <property type="entry name" value="Kinesin_motor_dom_sf"/>
</dbReference>
<dbReference type="Gene3D" id="1.20.58.530">
    <property type="match status" value="1"/>
</dbReference>
<keyword evidence="5 6" id="KW-0009">Actin-binding</keyword>
<dbReference type="Gene3D" id="1.10.10.820">
    <property type="match status" value="1"/>
</dbReference>
<dbReference type="Gene3D" id="3.40.850.10">
    <property type="entry name" value="Kinesin motor domain"/>
    <property type="match status" value="2"/>
</dbReference>
<comment type="similarity">
    <text evidence="6">Belongs to the TRAFAC class myosin-kinesin ATPase superfamily. Myosin family.</text>
</comment>
<keyword evidence="9" id="KW-1185">Reference proteome</keyword>
<dbReference type="GO" id="GO:0016020">
    <property type="term" value="C:membrane"/>
    <property type="evidence" value="ECO:0007669"/>
    <property type="project" value="TreeGrafter"/>
</dbReference>
<dbReference type="GO" id="GO:0000146">
    <property type="term" value="F:microfilament motor activity"/>
    <property type="evidence" value="ECO:0007669"/>
    <property type="project" value="TreeGrafter"/>
</dbReference>
<reference evidence="8" key="1">
    <citation type="submission" date="2021-03" db="EMBL/GenBank/DDBJ databases">
        <title>Evolutionary innovations through gain and loss of genes in the ectomycorrhizal Boletales.</title>
        <authorList>
            <person name="Wu G."/>
            <person name="Miyauchi S."/>
            <person name="Morin E."/>
            <person name="Yang Z.-L."/>
            <person name="Xu J."/>
            <person name="Martin F.M."/>
        </authorList>
    </citation>
    <scope>NUCLEOTIDE SEQUENCE</scope>
    <source>
        <strain evidence="8">BR01</strain>
    </source>
</reference>
<name>A0A8I3A5D8_9AGAM</name>
<evidence type="ECO:0000256" key="5">
    <source>
        <dbReference type="ARBA" id="ARBA00023203"/>
    </source>
</evidence>
<keyword evidence="1 6" id="KW-0547">Nucleotide-binding</keyword>
<dbReference type="SMART" id="SM00242">
    <property type="entry name" value="MYSc"/>
    <property type="match status" value="1"/>
</dbReference>
<keyword evidence="8" id="KW-0378">Hydrolase</keyword>
<organism evidence="8 9">
    <name type="scientific">Boletus reticuloceps</name>
    <dbReference type="NCBI Taxonomy" id="495285"/>
    <lineage>
        <taxon>Eukaryota</taxon>
        <taxon>Fungi</taxon>
        <taxon>Dikarya</taxon>
        <taxon>Basidiomycota</taxon>
        <taxon>Agaricomycotina</taxon>
        <taxon>Agaricomycetes</taxon>
        <taxon>Agaricomycetidae</taxon>
        <taxon>Boletales</taxon>
        <taxon>Boletineae</taxon>
        <taxon>Boletaceae</taxon>
        <taxon>Boletoideae</taxon>
        <taxon>Boletus</taxon>
    </lineage>
</organism>
<dbReference type="GO" id="GO:0005737">
    <property type="term" value="C:cytoplasm"/>
    <property type="evidence" value="ECO:0007669"/>
    <property type="project" value="TreeGrafter"/>
</dbReference>
<feature type="binding site" evidence="6">
    <location>
        <begin position="166"/>
        <end position="173"/>
    </location>
    <ligand>
        <name>ATP</name>
        <dbReference type="ChEBI" id="CHEBI:30616"/>
    </ligand>
</feature>